<comment type="subcellular location">
    <subcellularLocation>
        <location evidence="2 10">Secreted</location>
    </subcellularLocation>
</comment>
<evidence type="ECO:0000256" key="8">
    <source>
        <dbReference type="ARBA" id="ARBA00023295"/>
    </source>
</evidence>
<dbReference type="PANTHER" id="PTHR42061">
    <property type="entry name" value="ENDO-CHITOSANASE"/>
    <property type="match status" value="1"/>
</dbReference>
<evidence type="ECO:0000256" key="10">
    <source>
        <dbReference type="RuleBase" id="RU361208"/>
    </source>
</evidence>
<gene>
    <name evidence="13" type="ORF">BT63DRAFT_439166</name>
</gene>
<evidence type="ECO:0000256" key="6">
    <source>
        <dbReference type="ARBA" id="ARBA00022801"/>
    </source>
</evidence>
<dbReference type="Proteomes" id="UP000799302">
    <property type="component" value="Unassembled WGS sequence"/>
</dbReference>
<dbReference type="Gene3D" id="3.40.630.30">
    <property type="match status" value="1"/>
</dbReference>
<evidence type="ECO:0000256" key="4">
    <source>
        <dbReference type="ARBA" id="ARBA00022525"/>
    </source>
</evidence>
<dbReference type="EMBL" id="MU004234">
    <property type="protein sequence ID" value="KAF2670029.1"/>
    <property type="molecule type" value="Genomic_DNA"/>
</dbReference>
<keyword evidence="8 10" id="KW-0326">Glycosidase</keyword>
<name>A0A6A6UCM8_9PEZI</name>
<evidence type="ECO:0000256" key="3">
    <source>
        <dbReference type="ARBA" id="ARBA00007799"/>
    </source>
</evidence>
<comment type="function">
    <text evidence="10">Chitosanase catalyzing the endo-type cleavage of chitosan, the deacylated form of chitin. Chitosanase may be crucial in the degradation of the deacetylated portion of chitin in the fungal cell wall.</text>
</comment>
<evidence type="ECO:0000256" key="5">
    <source>
        <dbReference type="ARBA" id="ARBA00022729"/>
    </source>
</evidence>
<dbReference type="OrthoDB" id="4756206at2759"/>
<dbReference type="GO" id="GO:0005576">
    <property type="term" value="C:extracellular region"/>
    <property type="evidence" value="ECO:0007669"/>
    <property type="project" value="UniProtKB-SubCell"/>
</dbReference>
<comment type="catalytic activity">
    <reaction evidence="1 10">
        <text>Endohydrolysis of beta-(1-&gt;4)-linkages between D-glucosamine residues in a partly acetylated chitosan.</text>
        <dbReference type="EC" id="3.2.1.132"/>
    </reaction>
</comment>
<evidence type="ECO:0000256" key="11">
    <source>
        <dbReference type="SAM" id="MobiDB-lite"/>
    </source>
</evidence>
<dbReference type="InterPro" id="IPR000182">
    <property type="entry name" value="GNAT_dom"/>
</dbReference>
<keyword evidence="14" id="KW-1185">Reference proteome</keyword>
<dbReference type="Pfam" id="PF13673">
    <property type="entry name" value="Acetyltransf_10"/>
    <property type="match status" value="1"/>
</dbReference>
<dbReference type="Pfam" id="PF07335">
    <property type="entry name" value="Glyco_hydro_75"/>
    <property type="match status" value="1"/>
</dbReference>
<keyword evidence="4" id="KW-0964">Secreted</keyword>
<dbReference type="CDD" id="cd04301">
    <property type="entry name" value="NAT_SF"/>
    <property type="match status" value="1"/>
</dbReference>
<accession>A0A6A6UCM8</accession>
<dbReference type="GO" id="GO:0000272">
    <property type="term" value="P:polysaccharide catabolic process"/>
    <property type="evidence" value="ECO:0007669"/>
    <property type="project" value="UniProtKB-KW"/>
</dbReference>
<evidence type="ECO:0000313" key="14">
    <source>
        <dbReference type="Proteomes" id="UP000799302"/>
    </source>
</evidence>
<dbReference type="SUPFAM" id="SSF55729">
    <property type="entry name" value="Acyl-CoA N-acyltransferases (Nat)"/>
    <property type="match status" value="1"/>
</dbReference>
<dbReference type="AlphaFoldDB" id="A0A6A6UCM8"/>
<proteinExistence type="inferred from homology"/>
<keyword evidence="7" id="KW-0119">Carbohydrate metabolism</keyword>
<comment type="similarity">
    <text evidence="3 10">Belongs to the glycosyl hydrolase 75 family.</text>
</comment>
<keyword evidence="9 10" id="KW-0624">Polysaccharide degradation</keyword>
<dbReference type="InterPro" id="IPR009939">
    <property type="entry name" value="Chitosanase_fungal"/>
</dbReference>
<dbReference type="PROSITE" id="PS51186">
    <property type="entry name" value="GNAT"/>
    <property type="match status" value="1"/>
</dbReference>
<feature type="domain" description="N-acetyltransferase" evidence="12">
    <location>
        <begin position="91"/>
        <end position="227"/>
    </location>
</feature>
<dbReference type="GO" id="GO:0016747">
    <property type="term" value="F:acyltransferase activity, transferring groups other than amino-acyl groups"/>
    <property type="evidence" value="ECO:0007669"/>
    <property type="project" value="InterPro"/>
</dbReference>
<feature type="region of interest" description="Disordered" evidence="11">
    <location>
        <begin position="282"/>
        <end position="301"/>
    </location>
</feature>
<evidence type="ECO:0000256" key="7">
    <source>
        <dbReference type="ARBA" id="ARBA00023277"/>
    </source>
</evidence>
<dbReference type="InterPro" id="IPR016181">
    <property type="entry name" value="Acyl_CoA_acyltransferase"/>
</dbReference>
<reference evidence="13" key="1">
    <citation type="journal article" date="2020" name="Stud. Mycol.">
        <title>101 Dothideomycetes genomes: a test case for predicting lifestyles and emergence of pathogens.</title>
        <authorList>
            <person name="Haridas S."/>
            <person name="Albert R."/>
            <person name="Binder M."/>
            <person name="Bloem J."/>
            <person name="Labutti K."/>
            <person name="Salamov A."/>
            <person name="Andreopoulos B."/>
            <person name="Baker S."/>
            <person name="Barry K."/>
            <person name="Bills G."/>
            <person name="Bluhm B."/>
            <person name="Cannon C."/>
            <person name="Castanera R."/>
            <person name="Culley D."/>
            <person name="Daum C."/>
            <person name="Ezra D."/>
            <person name="Gonzalez J."/>
            <person name="Henrissat B."/>
            <person name="Kuo A."/>
            <person name="Liang C."/>
            <person name="Lipzen A."/>
            <person name="Lutzoni F."/>
            <person name="Magnuson J."/>
            <person name="Mondo S."/>
            <person name="Nolan M."/>
            <person name="Ohm R."/>
            <person name="Pangilinan J."/>
            <person name="Park H.-J."/>
            <person name="Ramirez L."/>
            <person name="Alfaro M."/>
            <person name="Sun H."/>
            <person name="Tritt A."/>
            <person name="Yoshinaga Y."/>
            <person name="Zwiers L.-H."/>
            <person name="Turgeon B."/>
            <person name="Goodwin S."/>
            <person name="Spatafora J."/>
            <person name="Crous P."/>
            <person name="Grigoriev I."/>
        </authorList>
    </citation>
    <scope>NUCLEOTIDE SEQUENCE</scope>
    <source>
        <strain evidence="13">CBS 115976</strain>
    </source>
</reference>
<dbReference type="GO" id="GO:0016977">
    <property type="term" value="F:chitosanase activity"/>
    <property type="evidence" value="ECO:0007669"/>
    <property type="project" value="UniProtKB-EC"/>
</dbReference>
<keyword evidence="5" id="KW-0732">Signal</keyword>
<evidence type="ECO:0000256" key="1">
    <source>
        <dbReference type="ARBA" id="ARBA00000405"/>
    </source>
</evidence>
<keyword evidence="6 10" id="KW-0378">Hydrolase</keyword>
<evidence type="ECO:0000256" key="9">
    <source>
        <dbReference type="ARBA" id="ARBA00023326"/>
    </source>
</evidence>
<evidence type="ECO:0000256" key="2">
    <source>
        <dbReference type="ARBA" id="ARBA00004613"/>
    </source>
</evidence>
<protein>
    <recommendedName>
        <fullName evidence="10">Endo-chitosanase</fullName>
        <ecNumber evidence="10">3.2.1.132</ecNumber>
    </recommendedName>
</protein>
<evidence type="ECO:0000313" key="13">
    <source>
        <dbReference type="EMBL" id="KAF2670029.1"/>
    </source>
</evidence>
<organism evidence="13 14">
    <name type="scientific">Microthyrium microscopicum</name>
    <dbReference type="NCBI Taxonomy" id="703497"/>
    <lineage>
        <taxon>Eukaryota</taxon>
        <taxon>Fungi</taxon>
        <taxon>Dikarya</taxon>
        <taxon>Ascomycota</taxon>
        <taxon>Pezizomycotina</taxon>
        <taxon>Dothideomycetes</taxon>
        <taxon>Dothideomycetes incertae sedis</taxon>
        <taxon>Microthyriales</taxon>
        <taxon>Microthyriaceae</taxon>
        <taxon>Microthyrium</taxon>
    </lineage>
</organism>
<dbReference type="EC" id="3.2.1.132" evidence="10"/>
<evidence type="ECO:0000259" key="12">
    <source>
        <dbReference type="PROSITE" id="PS51186"/>
    </source>
</evidence>
<dbReference type="PANTHER" id="PTHR42061:SF6">
    <property type="entry name" value="ENDO-CHITOSANASE"/>
    <property type="match status" value="1"/>
</dbReference>
<sequence length="455" mass="51171">MRIRCMTYSDVGAVADIGKEVFANDKLFNWLYPYKNQFPNDSHRWQMLRLRRRLLERGSHGFVCETETGDNDWDETEGPVIVGYIFFIVKGNGEETQKWQIDSFMNKMERYLLEWEAYYEQRFLQRAMDRRAHEMYANTKQVRVYQALNEYWYIGVLGVNPRYQRRGIGAKLVNQGLQMAEDGELPVVLDATAAGKGLYTKLGFKTVQLVMDLFGLMRDIDHVFEFQNSKMSGKCAGGKVLKDGFHSIEGDMKDFAYCQDQKSGVIYVHGNGTNFANMDVDCDGQQSPRPDDRCGASKDTQSETSFRTLARKYSKTAGNNITDLNANYIPFVVFGNTGSRSGYTTFDPKKHGIQPLSVMAVVCGDKLIYGVWGDSNGDDGPPLVGEASIALATACYGSSNINGNQGHDVNDVLYIAFPGSVANTVNVRADWAAKSYDDFERSIESLGNELIQRLS</sequence>